<name>A0ABD5PDH5_9EURY</name>
<keyword evidence="1" id="KW-0472">Membrane</keyword>
<accession>A0ABD5PDH5</accession>
<evidence type="ECO:0000313" key="2">
    <source>
        <dbReference type="EMBL" id="MFC4358816.1"/>
    </source>
</evidence>
<evidence type="ECO:0000313" key="3">
    <source>
        <dbReference type="Proteomes" id="UP001595921"/>
    </source>
</evidence>
<gene>
    <name evidence="2" type="ORF">ACFO0N_12770</name>
</gene>
<feature type="transmembrane region" description="Helical" evidence="1">
    <location>
        <begin position="54"/>
        <end position="77"/>
    </location>
</feature>
<feature type="transmembrane region" description="Helical" evidence="1">
    <location>
        <begin position="12"/>
        <end position="34"/>
    </location>
</feature>
<proteinExistence type="predicted"/>
<dbReference type="Proteomes" id="UP001595921">
    <property type="component" value="Unassembled WGS sequence"/>
</dbReference>
<sequence>MSRSRVSGRRFVIGLYATLVTIAGAAGYLTATFVDGVTRPAFLFLIELPATPVGFAVYGAATIALVLGIPLLLVSYVSQNIDDVEA</sequence>
<keyword evidence="3" id="KW-1185">Reference proteome</keyword>
<evidence type="ECO:0000256" key="1">
    <source>
        <dbReference type="SAM" id="Phobius"/>
    </source>
</evidence>
<dbReference type="RefSeq" id="WP_267623369.1">
    <property type="nucleotide sequence ID" value="NZ_JAODIW010000008.1"/>
</dbReference>
<dbReference type="Pfam" id="PF24364">
    <property type="entry name" value="DUF7520"/>
    <property type="match status" value="1"/>
</dbReference>
<dbReference type="EMBL" id="JBHSDS010000006">
    <property type="protein sequence ID" value="MFC4358816.1"/>
    <property type="molecule type" value="Genomic_DNA"/>
</dbReference>
<keyword evidence="1" id="KW-1133">Transmembrane helix</keyword>
<reference evidence="2 3" key="1">
    <citation type="journal article" date="2019" name="Int. J. Syst. Evol. Microbiol.">
        <title>The Global Catalogue of Microorganisms (GCM) 10K type strain sequencing project: providing services to taxonomists for standard genome sequencing and annotation.</title>
        <authorList>
            <consortium name="The Broad Institute Genomics Platform"/>
            <consortium name="The Broad Institute Genome Sequencing Center for Infectious Disease"/>
            <person name="Wu L."/>
            <person name="Ma J."/>
        </authorList>
    </citation>
    <scope>NUCLEOTIDE SEQUENCE [LARGE SCALE GENOMIC DNA]</scope>
    <source>
        <strain evidence="2 3">CGMCC 1.12553</strain>
    </source>
</reference>
<organism evidence="2 3">
    <name type="scientific">Halobium salinum</name>
    <dbReference type="NCBI Taxonomy" id="1364940"/>
    <lineage>
        <taxon>Archaea</taxon>
        <taxon>Methanobacteriati</taxon>
        <taxon>Methanobacteriota</taxon>
        <taxon>Stenosarchaea group</taxon>
        <taxon>Halobacteria</taxon>
        <taxon>Halobacteriales</taxon>
        <taxon>Haloferacaceae</taxon>
        <taxon>Halobium</taxon>
    </lineage>
</organism>
<keyword evidence="1" id="KW-0812">Transmembrane</keyword>
<protein>
    <submittedName>
        <fullName evidence="2">Cox cluster protein</fullName>
    </submittedName>
</protein>
<comment type="caution">
    <text evidence="2">The sequence shown here is derived from an EMBL/GenBank/DDBJ whole genome shotgun (WGS) entry which is preliminary data.</text>
</comment>
<dbReference type="InterPro" id="IPR055942">
    <property type="entry name" value="DUF7520"/>
</dbReference>
<dbReference type="AlphaFoldDB" id="A0ABD5PDH5"/>